<proteinExistence type="predicted"/>
<comment type="caution">
    <text evidence="1">The sequence shown here is derived from an EMBL/GenBank/DDBJ whole genome shotgun (WGS) entry which is preliminary data.</text>
</comment>
<dbReference type="EMBL" id="JANBPG010000786">
    <property type="protein sequence ID" value="KAJ1893799.1"/>
    <property type="molecule type" value="Genomic_DNA"/>
</dbReference>
<reference evidence="1" key="1">
    <citation type="submission" date="2022-07" db="EMBL/GenBank/DDBJ databases">
        <title>Phylogenomic reconstructions and comparative analyses of Kickxellomycotina fungi.</title>
        <authorList>
            <person name="Reynolds N.K."/>
            <person name="Stajich J.E."/>
            <person name="Barry K."/>
            <person name="Grigoriev I.V."/>
            <person name="Crous P."/>
            <person name="Smith M.E."/>
        </authorList>
    </citation>
    <scope>NUCLEOTIDE SEQUENCE</scope>
    <source>
        <strain evidence="1">Benny 63K</strain>
    </source>
</reference>
<evidence type="ECO:0000313" key="1">
    <source>
        <dbReference type="EMBL" id="KAJ1893799.1"/>
    </source>
</evidence>
<dbReference type="Proteomes" id="UP001150581">
    <property type="component" value="Unassembled WGS sequence"/>
</dbReference>
<protein>
    <submittedName>
        <fullName evidence="1">Uncharacterized protein</fullName>
    </submittedName>
</protein>
<sequence>MFGYITNKSMATDTQAGTKAPPGGCTSQEWSLNDSANFYTAMSAFTFFDDGKLVVNHAHFTDKEIEIINNVEFDNIINPPNAPYNSVDAESVWALTFQGVPMFRMSYVDMLSRLRTLQKAAGGYKSAKVINQKHRDSIEKFAFEFKSLNETGGFTGAAHTGVSGNVNQQPAMPLINIKNLDNIKALLRFIIHGNMFCRANNVNMPLQELTTQMKEILADFSEPEMWIWAMVRRHGMVMISYMNTCISNLAATFVNEKSKLDAEDLRYMIAKNRIPKGYLAKLLKRMLDAIYDLEDDSEPKPEPKPEPNLVKPINFLPEPSNDASSTISDSNFSEILEILSSPQLTSISSNASFTYPTPLLASKSFQSALVTPSTPLTPFTPFMPSTPAVLRKVFIPIREG</sequence>
<evidence type="ECO:0000313" key="2">
    <source>
        <dbReference type="Proteomes" id="UP001150581"/>
    </source>
</evidence>
<name>A0ACC1II73_9FUNG</name>
<keyword evidence="2" id="KW-1185">Reference proteome</keyword>
<gene>
    <name evidence="1" type="ORF">LPJ66_005552</name>
</gene>
<accession>A0ACC1II73</accession>
<organism evidence="1 2">
    <name type="scientific">Kickxella alabastrina</name>
    <dbReference type="NCBI Taxonomy" id="61397"/>
    <lineage>
        <taxon>Eukaryota</taxon>
        <taxon>Fungi</taxon>
        <taxon>Fungi incertae sedis</taxon>
        <taxon>Zoopagomycota</taxon>
        <taxon>Kickxellomycotina</taxon>
        <taxon>Kickxellomycetes</taxon>
        <taxon>Kickxellales</taxon>
        <taxon>Kickxellaceae</taxon>
        <taxon>Kickxella</taxon>
    </lineage>
</organism>